<dbReference type="HOGENOM" id="CLU_853175_0_0_1"/>
<name>G0NBF0_CAEBE</name>
<sequence>MESEPLIILDAGTGLFGTHVTLEDVNAAIKEHMEIVNELTLDSKMEVIGDGNGFSSKVILISCVWSLPSEELPQKIVLKIVSFAHSKGAIKKSKTEDEKKMAEHYETAILRIHNQEVNFYEVLKTGDSQRLLAPKVYFCQRFSDSNRIKGFIGMEYVERTEVRHSFENCTSEEIQPILKAIAGVQALSLLVSNEELEKIKTGSLYKEIMVAMIVREGTKGILGHLEGKYPGKFTERIGRLESYESNILNYEKAFKLNKHLVFNRNPGPKIPVTITTLELKRFQSPVDFSYYADFLPAGRSHDLVSVMYSQSITNMTTVQNCDMTHV</sequence>
<dbReference type="InParanoid" id="G0NBF0"/>
<dbReference type="Pfam" id="PF07914">
    <property type="entry name" value="DUF1679"/>
    <property type="match status" value="1"/>
</dbReference>
<organism evidence="2">
    <name type="scientific">Caenorhabditis brenneri</name>
    <name type="common">Nematode worm</name>
    <dbReference type="NCBI Taxonomy" id="135651"/>
    <lineage>
        <taxon>Eukaryota</taxon>
        <taxon>Metazoa</taxon>
        <taxon>Ecdysozoa</taxon>
        <taxon>Nematoda</taxon>
        <taxon>Chromadorea</taxon>
        <taxon>Rhabditida</taxon>
        <taxon>Rhabditina</taxon>
        <taxon>Rhabditomorpha</taxon>
        <taxon>Rhabditoidea</taxon>
        <taxon>Rhabditidae</taxon>
        <taxon>Peloderinae</taxon>
        <taxon>Caenorhabditis</taxon>
    </lineage>
</organism>
<dbReference type="InterPro" id="IPR012877">
    <property type="entry name" value="Dhs-27"/>
</dbReference>
<dbReference type="STRING" id="135651.G0NBF0"/>
<dbReference type="OrthoDB" id="5855184at2759"/>
<dbReference type="PANTHER" id="PTHR23020">
    <property type="entry name" value="UNCHARACTERIZED NUCLEAR HORMONE RECEPTOR-RELATED"/>
    <property type="match status" value="1"/>
</dbReference>
<evidence type="ECO:0000313" key="2">
    <source>
        <dbReference type="Proteomes" id="UP000008068"/>
    </source>
</evidence>
<dbReference type="InterPro" id="IPR052961">
    <property type="entry name" value="Oxido-Kinase-like_Enzymes"/>
</dbReference>
<protein>
    <submittedName>
        <fullName evidence="1">Uncharacterized protein</fullName>
    </submittedName>
</protein>
<dbReference type="AlphaFoldDB" id="G0NBF0"/>
<evidence type="ECO:0000313" key="1">
    <source>
        <dbReference type="EMBL" id="EGT56969.1"/>
    </source>
</evidence>
<dbReference type="Proteomes" id="UP000008068">
    <property type="component" value="Unassembled WGS sequence"/>
</dbReference>
<dbReference type="EMBL" id="GL379858">
    <property type="protein sequence ID" value="EGT56969.1"/>
    <property type="molecule type" value="Genomic_DNA"/>
</dbReference>
<reference evidence="2" key="1">
    <citation type="submission" date="2011-07" db="EMBL/GenBank/DDBJ databases">
        <authorList>
            <consortium name="Caenorhabditis brenneri Sequencing and Analysis Consortium"/>
            <person name="Wilson R.K."/>
        </authorList>
    </citation>
    <scope>NUCLEOTIDE SEQUENCE [LARGE SCALE GENOMIC DNA]</scope>
    <source>
        <strain evidence="2">PB2801</strain>
    </source>
</reference>
<proteinExistence type="predicted"/>
<keyword evidence="2" id="KW-1185">Reference proteome</keyword>
<gene>
    <name evidence="1" type="ORF">CAEBREN_29475</name>
</gene>
<dbReference type="eggNOG" id="ENOG502QVFS">
    <property type="taxonomic scope" value="Eukaryota"/>
</dbReference>
<dbReference type="PANTHER" id="PTHR23020:SF42">
    <property type="entry name" value="CHK KINASE-LIKE DOMAIN-CONTAINING PROTEIN"/>
    <property type="match status" value="1"/>
</dbReference>
<accession>G0NBF0</accession>